<evidence type="ECO:0000313" key="1">
    <source>
        <dbReference type="Proteomes" id="UP000887565"/>
    </source>
</evidence>
<dbReference type="Proteomes" id="UP000887565">
    <property type="component" value="Unplaced"/>
</dbReference>
<sequence>MGYTSGLWALNESIGQECQSIGLYKLMYPVHDARRSAQHNKLCFVDQTAQRGTTLPITEMQAWYHCAVLDELTFRHLSFTCFCSAAAVRSPVNSCTKSSPGAALSHQLADLLKMDDSKKMEAHKIKIGQLIA</sequence>
<reference evidence="2" key="1">
    <citation type="submission" date="2022-11" db="UniProtKB">
        <authorList>
            <consortium name="WormBaseParasite"/>
        </authorList>
    </citation>
    <scope>IDENTIFICATION</scope>
</reference>
<accession>A0A915IXY2</accession>
<dbReference type="AlphaFoldDB" id="A0A915IXY2"/>
<proteinExistence type="predicted"/>
<evidence type="ECO:0000313" key="2">
    <source>
        <dbReference type="WBParaSite" id="nRc.2.0.1.t18286-RA"/>
    </source>
</evidence>
<name>A0A915IXY2_ROMCU</name>
<dbReference type="WBParaSite" id="nRc.2.0.1.t18286-RA">
    <property type="protein sequence ID" value="nRc.2.0.1.t18286-RA"/>
    <property type="gene ID" value="nRc.2.0.1.g18286"/>
</dbReference>
<protein>
    <submittedName>
        <fullName evidence="2">Uncharacterized protein</fullName>
    </submittedName>
</protein>
<organism evidence="1 2">
    <name type="scientific">Romanomermis culicivorax</name>
    <name type="common">Nematode worm</name>
    <dbReference type="NCBI Taxonomy" id="13658"/>
    <lineage>
        <taxon>Eukaryota</taxon>
        <taxon>Metazoa</taxon>
        <taxon>Ecdysozoa</taxon>
        <taxon>Nematoda</taxon>
        <taxon>Enoplea</taxon>
        <taxon>Dorylaimia</taxon>
        <taxon>Mermithida</taxon>
        <taxon>Mermithoidea</taxon>
        <taxon>Mermithidae</taxon>
        <taxon>Romanomermis</taxon>
    </lineage>
</organism>
<keyword evidence="1" id="KW-1185">Reference proteome</keyword>